<evidence type="ECO:0000256" key="13">
    <source>
        <dbReference type="ARBA" id="ARBA00034617"/>
    </source>
</evidence>
<dbReference type="NCBIfam" id="TIGR00609">
    <property type="entry name" value="recB"/>
    <property type="match status" value="1"/>
</dbReference>
<comment type="catalytic activity">
    <reaction evidence="15">
        <text>Exonucleolytic cleavage (in the presence of ATP) in either 5'- to 3'- or 3'- to 5'-direction to yield 5'-phosphooligonucleotides.</text>
        <dbReference type="EC" id="3.1.11.5"/>
    </reaction>
</comment>
<keyword evidence="11 15" id="KW-0234">DNA repair</keyword>
<evidence type="ECO:0000256" key="10">
    <source>
        <dbReference type="ARBA" id="ARBA00023125"/>
    </source>
</evidence>
<dbReference type="PROSITE" id="PS51217">
    <property type="entry name" value="UVRD_HELICASE_CTER"/>
    <property type="match status" value="1"/>
</dbReference>
<evidence type="ECO:0000256" key="1">
    <source>
        <dbReference type="ARBA" id="ARBA00022722"/>
    </source>
</evidence>
<feature type="binding site" evidence="15">
    <location>
        <position position="1098"/>
    </location>
    <ligand>
        <name>Mg(2+)</name>
        <dbReference type="ChEBI" id="CHEBI:18420"/>
    </ligand>
</feature>
<dbReference type="EC" id="3.1.11.5" evidence="15"/>
<reference evidence="19" key="1">
    <citation type="submission" date="2023-02" db="EMBL/GenBank/DDBJ databases">
        <title>Tahibacter soli sp. nov. isolated from soil.</title>
        <authorList>
            <person name="Baek J.H."/>
            <person name="Lee J.K."/>
            <person name="Choi D.G."/>
            <person name="Jeon C.O."/>
        </authorList>
    </citation>
    <scope>NUCLEOTIDE SEQUENCE</scope>
    <source>
        <strain evidence="19">BL</strain>
    </source>
</reference>
<dbReference type="Gene3D" id="3.90.320.10">
    <property type="match status" value="1"/>
</dbReference>
<sequence length="1209" mass="131329">MSEPLVPLTFPLDGVRLIEASAGTGKTWTIAALYLRLVLGHGAPALWPPRILVVTFTRAATAELRERIRARLVEAATAMRGNATDDALLQELLASYANEPARADAARRLEIAAQWMDEAAIHTIDAWCQRMLAEHAVASRTPFGLTLVADETELVADAVRDYWRAEAYALDAAQAQALRAVAATPNDLARLVAPLLQRGGDARVVGIDAPAASLRDTIAQREAAIAALRDGWHARADALEALLHGLIDAKRVNGSMLQRRHCDPWIAHLHAWADGAEAEPLPVGKAADRLTRAGINEALKPGAPPLAHDASELLDTLAALPDALERLDLKPRVIAHALGWVRARLAAEKRRLAVAGFDDVKRRLADAVSADDGAPLRDAIAGQYPIALIDEFQDTDPAQWRLFRAIYAGRGDTGLFLIGDPKQAIYGFRGADIRTYLDAGAAARPPHYTLSTNHRSSAALVAAVNRVFAYGETWPRGAFAFDGALRFHDVEAAGRKTRFVDDARSPALTFWLHDDGVAVPSGAYQARMARACAAQIAAQLVRAGERRCGMVDAEGGYTPLAAADIAVLVRNVAEARAMQSALADRGLRCVYLSDRDSVFASDEARDMLRWLRAVAEPGVERPLRAALATATLGLSWDELDRLNRDEVHWEACVERFRDLHRLWRGAGVLAMLQRLLHEFGVPARLLAANGGERALTNLLHLAELLQHAAQTLDGEAALVRHLAESIAWIDEAQTAEEAIVRLESDAGLVKLVTVHKSKGLEYPLVYLPFACSFKDASRSPYRLSYDADGALVVDLARADGDRDDDARLQEDLRVLYVALTRARYACWLGVAPVTRGQNKSPLVHRSALGYLLSGGEPIAAGGELAQRLARLAGDCDAIAVVAPPQSDAQVAPAAAPDLAPARRYQAAPLPRWWIASYSALRIGGEAAPAAPDTAGEDNLVEQAGADARVRGATPPAAAPDLPLADFPKGPAAGTFLHGLLEWAAEKGFARSATASPEAHDMIARRCLTRGWRDWIRPLDAWLPMFLRQPLALPGAEPVCLAALGDGDRYQAELEFWFEAHDVDPRRLDALVALRTLGGVERAPLDADRLNGMFKGFIDLVFEHDGRWYVADYKSNWLGREIGDYAAPALAASIAQHRYEMQYCLYLLAVHRQLRARLPDYDYDRHIGGAVYVYLRGVDGGAHGVHVERPPRALIEAMDALFAGQVRDGR</sequence>
<evidence type="ECO:0000259" key="18">
    <source>
        <dbReference type="PROSITE" id="PS51217"/>
    </source>
</evidence>
<evidence type="ECO:0000256" key="8">
    <source>
        <dbReference type="ARBA" id="ARBA00022840"/>
    </source>
</evidence>
<feature type="binding site" evidence="15">
    <location>
        <position position="1111"/>
    </location>
    <ligand>
        <name>Mg(2+)</name>
        <dbReference type="ChEBI" id="CHEBI:18420"/>
    </ligand>
</feature>
<feature type="region of interest" description="Nuclease activity, interacts with RecD and RecA" evidence="15">
    <location>
        <begin position="911"/>
        <end position="1209"/>
    </location>
</feature>
<evidence type="ECO:0000256" key="5">
    <source>
        <dbReference type="ARBA" id="ARBA00022801"/>
    </source>
</evidence>
<keyword evidence="3 15" id="KW-0547">Nucleotide-binding</keyword>
<dbReference type="Proteomes" id="UP001139971">
    <property type="component" value="Unassembled WGS sequence"/>
</dbReference>
<comment type="catalytic activity">
    <reaction evidence="13 15">
        <text>Couples ATP hydrolysis with the unwinding of duplex DNA by translocating in the 3'-5' direction.</text>
        <dbReference type="EC" id="5.6.2.4"/>
    </reaction>
</comment>
<keyword evidence="8 15" id="KW-0067">ATP-binding</keyword>
<dbReference type="AlphaFoldDB" id="A0A9X3YIY9"/>
<comment type="domain">
    <text evidence="15">The N-terminal DNA-binding domain is a ssDNA-dependent ATPase and has ATP-dependent 3'-5' helicase function. This domain interacts with RecC.</text>
</comment>
<feature type="binding site" evidence="16">
    <location>
        <begin position="20"/>
        <end position="27"/>
    </location>
    <ligand>
        <name>ATP</name>
        <dbReference type="ChEBI" id="CHEBI:30616"/>
    </ligand>
</feature>
<evidence type="ECO:0000256" key="2">
    <source>
        <dbReference type="ARBA" id="ARBA00022723"/>
    </source>
</evidence>
<dbReference type="GO" id="GO:0009338">
    <property type="term" value="C:exodeoxyribonuclease V complex"/>
    <property type="evidence" value="ECO:0007669"/>
    <property type="project" value="TreeGrafter"/>
</dbReference>
<dbReference type="EMBL" id="JAOVZO020000017">
    <property type="protein sequence ID" value="MDC8013224.1"/>
    <property type="molecule type" value="Genomic_DNA"/>
</dbReference>
<evidence type="ECO:0000256" key="4">
    <source>
        <dbReference type="ARBA" id="ARBA00022763"/>
    </source>
</evidence>
<evidence type="ECO:0000256" key="14">
    <source>
        <dbReference type="ARBA" id="ARBA00048988"/>
    </source>
</evidence>
<dbReference type="RefSeq" id="WP_263545436.1">
    <property type="nucleotide sequence ID" value="NZ_JAOVZO020000017.1"/>
</dbReference>
<keyword evidence="5 15" id="KW-0378">Hydrolase</keyword>
<dbReference type="EC" id="5.6.2.4" evidence="15"/>
<comment type="cofactor">
    <cofactor evidence="15">
        <name>Mg(2+)</name>
        <dbReference type="ChEBI" id="CHEBI:18420"/>
    </cofactor>
    <text evidence="15">Binds 1 Mg(2+) ion per subunit.</text>
</comment>
<comment type="miscellaneous">
    <text evidence="15">In the RecBCD complex, RecB has a slow 3'-5' helicase, an exonuclease activity and loads RecA onto ssDNA, RecD has a fast 5'-3' helicase activity, while RecC stimulates the ATPase and processivity of the RecB helicase and contributes to recognition of the Chi site.</text>
</comment>
<name>A0A9X3YIY9_9GAMM</name>
<dbReference type="PROSITE" id="PS51198">
    <property type="entry name" value="UVRD_HELICASE_ATP_BIND"/>
    <property type="match status" value="1"/>
</dbReference>
<evidence type="ECO:0000256" key="12">
    <source>
        <dbReference type="ARBA" id="ARBA00023235"/>
    </source>
</evidence>
<dbReference type="CDD" id="cd22352">
    <property type="entry name" value="RecB_C-like"/>
    <property type="match status" value="1"/>
</dbReference>
<dbReference type="Gene3D" id="1.10.486.10">
    <property type="entry name" value="PCRA, domain 4"/>
    <property type="match status" value="1"/>
</dbReference>
<evidence type="ECO:0000313" key="19">
    <source>
        <dbReference type="EMBL" id="MDC8013224.1"/>
    </source>
</evidence>
<dbReference type="Pfam" id="PF12705">
    <property type="entry name" value="PDDEXK_1"/>
    <property type="match status" value="1"/>
</dbReference>
<dbReference type="Gene3D" id="3.40.50.300">
    <property type="entry name" value="P-loop containing nucleotide triphosphate hydrolases"/>
    <property type="match status" value="2"/>
</dbReference>
<dbReference type="Gene3D" id="1.10.3170.10">
    <property type="entry name" value="Recbcd, chain B, domain 2"/>
    <property type="match status" value="1"/>
</dbReference>
<dbReference type="GO" id="GO:0043138">
    <property type="term" value="F:3'-5' DNA helicase activity"/>
    <property type="evidence" value="ECO:0007669"/>
    <property type="project" value="UniProtKB-UniRule"/>
</dbReference>
<evidence type="ECO:0000256" key="15">
    <source>
        <dbReference type="HAMAP-Rule" id="MF_01485"/>
    </source>
</evidence>
<keyword evidence="4 15" id="KW-0227">DNA damage</keyword>
<dbReference type="GO" id="GO:0005829">
    <property type="term" value="C:cytosol"/>
    <property type="evidence" value="ECO:0007669"/>
    <property type="project" value="TreeGrafter"/>
</dbReference>
<dbReference type="InterPro" id="IPR004586">
    <property type="entry name" value="RecB"/>
</dbReference>
<dbReference type="SUPFAM" id="SSF52980">
    <property type="entry name" value="Restriction endonuclease-like"/>
    <property type="match status" value="1"/>
</dbReference>
<dbReference type="InterPro" id="IPR000212">
    <property type="entry name" value="DNA_helicase_UvrD/REP"/>
</dbReference>
<keyword evidence="2 15" id="KW-0479">Metal-binding</keyword>
<comment type="caution">
    <text evidence="19">The sequence shown here is derived from an EMBL/GenBank/DDBJ whole genome shotgun (WGS) entry which is preliminary data.</text>
</comment>
<dbReference type="HAMAP" id="MF_01485">
    <property type="entry name" value="RecB"/>
    <property type="match status" value="1"/>
</dbReference>
<dbReference type="InterPro" id="IPR027417">
    <property type="entry name" value="P-loop_NTPase"/>
</dbReference>
<comment type="domain">
    <text evidence="15">The C-terminal domain has nuclease activity and interacts with RecD. It interacts with RecA, facilitating its loading onto ssDNA.</text>
</comment>
<dbReference type="GO" id="GO:0003677">
    <property type="term" value="F:DNA binding"/>
    <property type="evidence" value="ECO:0007669"/>
    <property type="project" value="UniProtKB-UniRule"/>
</dbReference>
<dbReference type="SUPFAM" id="SSF52540">
    <property type="entry name" value="P-loop containing nucleoside triphosphate hydrolases"/>
    <property type="match status" value="1"/>
</dbReference>
<feature type="active site" description="For nuclease activity" evidence="15">
    <location>
        <position position="1111"/>
    </location>
</feature>
<feature type="binding site" evidence="15">
    <location>
        <position position="977"/>
    </location>
    <ligand>
        <name>Mg(2+)</name>
        <dbReference type="ChEBI" id="CHEBI:18420"/>
    </ligand>
</feature>
<dbReference type="GO" id="GO:0000287">
    <property type="term" value="F:magnesium ion binding"/>
    <property type="evidence" value="ECO:0007669"/>
    <property type="project" value="UniProtKB-UniRule"/>
</dbReference>
<feature type="domain" description="UvrD-like helicase C-terminal" evidence="18">
    <location>
        <begin position="488"/>
        <end position="759"/>
    </location>
</feature>
<evidence type="ECO:0000256" key="11">
    <source>
        <dbReference type="ARBA" id="ARBA00023204"/>
    </source>
</evidence>
<evidence type="ECO:0000256" key="9">
    <source>
        <dbReference type="ARBA" id="ARBA00022842"/>
    </source>
</evidence>
<evidence type="ECO:0000313" key="20">
    <source>
        <dbReference type="Proteomes" id="UP001139971"/>
    </source>
</evidence>
<dbReference type="GO" id="GO:0005524">
    <property type="term" value="F:ATP binding"/>
    <property type="evidence" value="ECO:0007669"/>
    <property type="project" value="UniProtKB-UniRule"/>
</dbReference>
<comment type="function">
    <text evidence="15">A helicase/nuclease that prepares dsDNA breaks (DSB) for recombinational DNA repair. Binds to DSBs and unwinds DNA via a highly rapid and processive ATP-dependent bidirectional helicase activity. Unwinds dsDNA until it encounters a Chi (crossover hotspot instigator) sequence from the 3' direction. Cuts ssDNA a few nucleotides 3' to the Chi site. The properties and activities of the enzyme are changed at Chi. The Chi-altered holoenzyme produces a long 3'-ssDNA overhang and facilitates RecA-binding to the ssDNA for homologous DNA recombination and repair. Holoenzyme degrades any linearized DNA that is unable to undergo homologous recombination. In the holoenzyme this subunit contributes ATPase, 3'-5' helicase, exonuclease activity and loads RecA onto ssDNA.</text>
</comment>
<comment type="catalytic activity">
    <reaction evidence="14 15">
        <text>ATP + H2O = ADP + phosphate + H(+)</text>
        <dbReference type="Rhea" id="RHEA:13065"/>
        <dbReference type="ChEBI" id="CHEBI:15377"/>
        <dbReference type="ChEBI" id="CHEBI:15378"/>
        <dbReference type="ChEBI" id="CHEBI:30616"/>
        <dbReference type="ChEBI" id="CHEBI:43474"/>
        <dbReference type="ChEBI" id="CHEBI:456216"/>
        <dbReference type="EC" id="5.6.2.4"/>
    </reaction>
</comment>
<evidence type="ECO:0000256" key="3">
    <source>
        <dbReference type="ARBA" id="ARBA00022741"/>
    </source>
</evidence>
<comment type="subunit">
    <text evidence="15">Heterotrimer of RecB, RecC and RecD. All subunits contribute to DNA-binding. Interacts with RecA.</text>
</comment>
<dbReference type="Pfam" id="PF00580">
    <property type="entry name" value="UvrD-helicase"/>
    <property type="match status" value="1"/>
</dbReference>
<keyword evidence="9 15" id="KW-0460">Magnesium</keyword>
<feature type="domain" description="UvrD-like helicase ATP-binding" evidence="17">
    <location>
        <begin position="1"/>
        <end position="457"/>
    </location>
</feature>
<dbReference type="GO" id="GO:0000724">
    <property type="term" value="P:double-strand break repair via homologous recombination"/>
    <property type="evidence" value="ECO:0007669"/>
    <property type="project" value="UniProtKB-UniRule"/>
</dbReference>
<accession>A0A9X3YIY9</accession>
<evidence type="ECO:0000259" key="17">
    <source>
        <dbReference type="PROSITE" id="PS51198"/>
    </source>
</evidence>
<dbReference type="GO" id="GO:0008854">
    <property type="term" value="F:exodeoxyribonuclease V activity"/>
    <property type="evidence" value="ECO:0007669"/>
    <property type="project" value="UniProtKB-EC"/>
</dbReference>
<evidence type="ECO:0000256" key="7">
    <source>
        <dbReference type="ARBA" id="ARBA00022839"/>
    </source>
</evidence>
<keyword evidence="6 15" id="KW-0347">Helicase</keyword>
<evidence type="ECO:0000256" key="16">
    <source>
        <dbReference type="PROSITE-ProRule" id="PRU00560"/>
    </source>
</evidence>
<dbReference type="InterPro" id="IPR014017">
    <property type="entry name" value="DNA_helicase_UvrD-like_C"/>
</dbReference>
<dbReference type="PANTHER" id="PTHR11070:SF23">
    <property type="entry name" value="RECBCD ENZYME SUBUNIT RECB"/>
    <property type="match status" value="1"/>
</dbReference>
<evidence type="ECO:0000256" key="6">
    <source>
        <dbReference type="ARBA" id="ARBA00022806"/>
    </source>
</evidence>
<dbReference type="Pfam" id="PF13361">
    <property type="entry name" value="UvrD_C"/>
    <property type="match status" value="1"/>
</dbReference>
<dbReference type="InterPro" id="IPR014016">
    <property type="entry name" value="UvrD-like_ATP-bd"/>
</dbReference>
<keyword evidence="7 15" id="KW-0269">Exonuclease</keyword>
<dbReference type="InterPro" id="IPR011335">
    <property type="entry name" value="Restrct_endonuc-II-like"/>
</dbReference>
<feature type="region of interest" description="DNA-binding and helicase activity, interacts with RecC" evidence="15">
    <location>
        <begin position="1"/>
        <end position="872"/>
    </location>
</feature>
<proteinExistence type="inferred from homology"/>
<keyword evidence="20" id="KW-1185">Reference proteome</keyword>
<keyword evidence="10 15" id="KW-0238">DNA-binding</keyword>
<dbReference type="InterPro" id="IPR038726">
    <property type="entry name" value="PDDEXK_AddAB-type"/>
</dbReference>
<comment type="similarity">
    <text evidence="15">Belongs to the helicase family. UvrD subfamily.</text>
</comment>
<dbReference type="PANTHER" id="PTHR11070">
    <property type="entry name" value="UVRD / RECB / PCRA DNA HELICASE FAMILY MEMBER"/>
    <property type="match status" value="1"/>
</dbReference>
<keyword evidence="1 15" id="KW-0540">Nuclease</keyword>
<protein>
    <recommendedName>
        <fullName evidence="15">RecBCD enzyme subunit RecB</fullName>
        <ecNumber evidence="15">3.1.11.5</ecNumber>
        <ecNumber evidence="15">5.6.2.4</ecNumber>
    </recommendedName>
    <alternativeName>
        <fullName evidence="15">DNA 3'-5' helicase subunit RecB</fullName>
    </alternativeName>
    <alternativeName>
        <fullName evidence="15">Exonuclease V subunit RecB</fullName>
        <shortName evidence="15">ExoV subunit RecB</shortName>
    </alternativeName>
    <alternativeName>
        <fullName evidence="15">Helicase/nuclease RecBCD subunit RecB</fullName>
    </alternativeName>
</protein>
<organism evidence="19 20">
    <name type="scientific">Tahibacter soli</name>
    <dbReference type="NCBI Taxonomy" id="2983605"/>
    <lineage>
        <taxon>Bacteria</taxon>
        <taxon>Pseudomonadati</taxon>
        <taxon>Pseudomonadota</taxon>
        <taxon>Gammaproteobacteria</taxon>
        <taxon>Lysobacterales</taxon>
        <taxon>Rhodanobacteraceae</taxon>
        <taxon>Tahibacter</taxon>
    </lineage>
</organism>
<dbReference type="InterPro" id="IPR011604">
    <property type="entry name" value="PDDEXK-like_dom_sf"/>
</dbReference>
<gene>
    <name evidence="15 19" type="primary">recB</name>
    <name evidence="19" type="ORF">OD750_011810</name>
</gene>
<keyword evidence="12 15" id="KW-0413">Isomerase</keyword>